<dbReference type="RefSeq" id="WP_115330904.1">
    <property type="nucleotide sequence ID" value="NZ_CAAAHP010000001.1"/>
</dbReference>
<gene>
    <name evidence="1" type="ORF">NCTC13316_01351</name>
</gene>
<dbReference type="Proteomes" id="UP000254794">
    <property type="component" value="Unassembled WGS sequence"/>
</dbReference>
<accession>A0A378JJL3</accession>
<dbReference type="SUPFAM" id="SSF159501">
    <property type="entry name" value="EreA/ChaN-like"/>
    <property type="match status" value="1"/>
</dbReference>
<sequence>MGKSKIDVSSLSIFSKSLRNEQHKKRQLTREFYNTIERNQSSETPGIFIYENHDHKFPKEFLIANFKYFKSLGIQTLFWEFSQVEQQELLNKYNSSSPSARPPATLEINARDKELYADIIYAAHQAGIRIVGLDSNEARKNSHPDPYYLRHPSKQDWDDYLKEREDRFDKSAVEIIKKEHNNRPYLCYLGFGHNRVQSLLGPTYSAFLIDGDYLSKSQSDKDYLDEHRGNANIFVYSTSLNNNPSLLNVTESPGYSDVILDSSLLAKI</sequence>
<proteinExistence type="predicted"/>
<dbReference type="Gene3D" id="3.40.50.11550">
    <property type="match status" value="1"/>
</dbReference>
<evidence type="ECO:0008006" key="3">
    <source>
        <dbReference type="Google" id="ProtNLM"/>
    </source>
</evidence>
<organism evidence="1 2">
    <name type="scientific">Legionella busanensis</name>
    <dbReference type="NCBI Taxonomy" id="190655"/>
    <lineage>
        <taxon>Bacteria</taxon>
        <taxon>Pseudomonadati</taxon>
        <taxon>Pseudomonadota</taxon>
        <taxon>Gammaproteobacteria</taxon>
        <taxon>Legionellales</taxon>
        <taxon>Legionellaceae</taxon>
        <taxon>Legionella</taxon>
    </lineage>
</organism>
<name>A0A378JJL3_9GAMM</name>
<protein>
    <recommendedName>
        <fullName evidence="3">Haem-binding uptake Tiki superfamily ChaN domain-containing protein</fullName>
    </recommendedName>
</protein>
<reference evidence="1 2" key="1">
    <citation type="submission" date="2018-06" db="EMBL/GenBank/DDBJ databases">
        <authorList>
            <consortium name="Pathogen Informatics"/>
            <person name="Doyle S."/>
        </authorList>
    </citation>
    <scope>NUCLEOTIDE SEQUENCE [LARGE SCALE GENOMIC DNA]</scope>
    <source>
        <strain evidence="1 2">NCTC13316</strain>
    </source>
</reference>
<dbReference type="OrthoDB" id="5647152at2"/>
<dbReference type="EMBL" id="UGOD01000001">
    <property type="protein sequence ID" value="STX51257.1"/>
    <property type="molecule type" value="Genomic_DNA"/>
</dbReference>
<dbReference type="AlphaFoldDB" id="A0A378JJL3"/>
<evidence type="ECO:0000313" key="1">
    <source>
        <dbReference type="EMBL" id="STX51257.1"/>
    </source>
</evidence>
<keyword evidence="2" id="KW-1185">Reference proteome</keyword>
<evidence type="ECO:0000313" key="2">
    <source>
        <dbReference type="Proteomes" id="UP000254794"/>
    </source>
</evidence>